<keyword evidence="5" id="KW-1185">Reference proteome</keyword>
<dbReference type="AlphaFoldDB" id="A0A7H9AXH4"/>
<evidence type="ECO:0000259" key="3">
    <source>
        <dbReference type="SMART" id="SM01042"/>
    </source>
</evidence>
<feature type="transmembrane region" description="Helical" evidence="2">
    <location>
        <begin position="395"/>
        <end position="417"/>
    </location>
</feature>
<evidence type="ECO:0000256" key="1">
    <source>
        <dbReference type="SAM" id="MobiDB-lite"/>
    </source>
</evidence>
<name>A0A7H9AXH4_ZYGMR</name>
<keyword evidence="2" id="KW-0472">Membrane</keyword>
<reference evidence="4 5" key="1">
    <citation type="submission" date="2020-07" db="EMBL/GenBank/DDBJ databases">
        <title>The yeast mating-type switching endonuclease HO is a domesticated member of an unorthodox homing genetic element family.</title>
        <authorList>
            <person name="Coughlan A.Y."/>
            <person name="Lombardi L."/>
            <person name="Braun-Galleani S."/>
            <person name="Martos A.R."/>
            <person name="Galeote V."/>
            <person name="Bigey F."/>
            <person name="Dequin S."/>
            <person name="Byrne K.P."/>
            <person name="Wolfe K.H."/>
        </authorList>
    </citation>
    <scope>NUCLEOTIDE SEQUENCE [LARGE SCALE GENOMIC DNA]</scope>
    <source>
        <strain evidence="4 5">NRRL Y-6702</strain>
    </source>
</reference>
<feature type="transmembrane region" description="Helical" evidence="2">
    <location>
        <begin position="284"/>
        <end position="308"/>
    </location>
</feature>
<feature type="compositionally biased region" description="Basic and acidic residues" evidence="1">
    <location>
        <begin position="453"/>
        <end position="468"/>
    </location>
</feature>
<evidence type="ECO:0000313" key="4">
    <source>
        <dbReference type="EMBL" id="QLG70489.1"/>
    </source>
</evidence>
<dbReference type="SMART" id="SM01042">
    <property type="entry name" value="Brr6_like_C_C"/>
    <property type="match status" value="1"/>
</dbReference>
<dbReference type="KEGG" id="zmk:HG535_0A04290"/>
<keyword evidence="2" id="KW-0812">Transmembrane</keyword>
<dbReference type="GO" id="GO:0031965">
    <property type="term" value="C:nuclear membrane"/>
    <property type="evidence" value="ECO:0007669"/>
    <property type="project" value="InterPro"/>
</dbReference>
<dbReference type="Proteomes" id="UP000509704">
    <property type="component" value="Chromosome 1"/>
</dbReference>
<accession>A0A7H9AXH4</accession>
<dbReference type="GO" id="GO:0006998">
    <property type="term" value="P:nuclear envelope organization"/>
    <property type="evidence" value="ECO:0007669"/>
    <property type="project" value="InterPro"/>
</dbReference>
<sequence>MDQFGSLSIEDEFESKLTEDELLSISTLSISDASQRLSANILNKYMQHFPTSPSPLRNSTNFLEAFSDEMDVDEEFVEQDKETITESIHTIEEALPKVTFELPDIGRKRIEKEKVVEKKGHKEKARVKSKSDKEDNAEEINVNSKQVFKALLSPTSLGIAAATKIEGLPVEYAPHEENESKLAETHNCFTTQTASTGWDSAEIKEELRLRNKTQPIQVSINNHHHYYPSTGGYYTESESAPFIYKQQTGYDRQQDVSMHEYDKLKLPVPWSENSRPFSKHSYDIMSYLQLFLNCITITTIFSFITSFIRTLRKDIKSTWEHRKLELNYESSLCKNHYLANECHIQVRPALKEQCQQWDLCMNRNNDIFFRARSTLSAKLFGEIINSFIEPIGWKALSVVIISIVVWSFCSNFLLGFARAKSYYGAPSRQLLALQQEQQLLQDQSHHQRQAQNRNHEHHHENASRELQH</sequence>
<proteinExistence type="predicted"/>
<organism evidence="4 5">
    <name type="scientific">Zygotorulaspora mrakii</name>
    <name type="common">Zygosaccharomyces mrakii</name>
    <dbReference type="NCBI Taxonomy" id="42260"/>
    <lineage>
        <taxon>Eukaryota</taxon>
        <taxon>Fungi</taxon>
        <taxon>Dikarya</taxon>
        <taxon>Ascomycota</taxon>
        <taxon>Saccharomycotina</taxon>
        <taxon>Saccharomycetes</taxon>
        <taxon>Saccharomycetales</taxon>
        <taxon>Saccharomycetaceae</taxon>
        <taxon>Zygotorulaspora</taxon>
    </lineage>
</organism>
<dbReference type="GO" id="GO:0055088">
    <property type="term" value="P:lipid homeostasis"/>
    <property type="evidence" value="ECO:0007669"/>
    <property type="project" value="InterPro"/>
</dbReference>
<gene>
    <name evidence="4" type="ORF">HG535_0A04290</name>
</gene>
<dbReference type="InterPro" id="IPR040202">
    <property type="entry name" value="Brl1/Brr6"/>
</dbReference>
<evidence type="ECO:0000256" key="2">
    <source>
        <dbReference type="SAM" id="Phobius"/>
    </source>
</evidence>
<feature type="region of interest" description="Disordered" evidence="1">
    <location>
        <begin position="442"/>
        <end position="468"/>
    </location>
</feature>
<evidence type="ECO:0000313" key="5">
    <source>
        <dbReference type="Proteomes" id="UP000509704"/>
    </source>
</evidence>
<feature type="domain" description="Brl1/Brr6" evidence="3">
    <location>
        <begin position="284"/>
        <end position="418"/>
    </location>
</feature>
<dbReference type="Pfam" id="PF10104">
    <property type="entry name" value="Brr6_like_C_C"/>
    <property type="match status" value="1"/>
</dbReference>
<dbReference type="PANTHER" id="PTHR28136">
    <property type="entry name" value="NUCLEUS EXPORT PROTEIN BRR6"/>
    <property type="match status" value="1"/>
</dbReference>
<dbReference type="RefSeq" id="XP_037142217.1">
    <property type="nucleotide sequence ID" value="XM_037286322.1"/>
</dbReference>
<dbReference type="EMBL" id="CP058604">
    <property type="protein sequence ID" value="QLG70489.1"/>
    <property type="molecule type" value="Genomic_DNA"/>
</dbReference>
<keyword evidence="2" id="KW-1133">Transmembrane helix</keyword>
<dbReference type="GeneID" id="59234125"/>
<feature type="region of interest" description="Disordered" evidence="1">
    <location>
        <begin position="116"/>
        <end position="137"/>
    </location>
</feature>
<dbReference type="OrthoDB" id="5961at2759"/>
<protein>
    <recommendedName>
        <fullName evidence="3">Brl1/Brr6 domain-containing protein</fullName>
    </recommendedName>
</protein>
<dbReference type="PANTHER" id="PTHR28136:SF1">
    <property type="entry name" value="NUCLEUS EXPORT PROTEIN BRL1"/>
    <property type="match status" value="1"/>
</dbReference>
<dbReference type="InterPro" id="IPR018767">
    <property type="entry name" value="Brl1/Brr6_dom"/>
</dbReference>